<keyword evidence="4" id="KW-1185">Reference proteome</keyword>
<feature type="region of interest" description="Disordered" evidence="1">
    <location>
        <begin position="91"/>
        <end position="122"/>
    </location>
</feature>
<evidence type="ECO:0000313" key="3">
    <source>
        <dbReference type="EMBL" id="KAK7850359.1"/>
    </source>
</evidence>
<dbReference type="Proteomes" id="UP000237347">
    <property type="component" value="Unassembled WGS sequence"/>
</dbReference>
<comment type="caution">
    <text evidence="3">The sequence shown here is derived from an EMBL/GenBank/DDBJ whole genome shotgun (WGS) entry which is preliminary data.</text>
</comment>
<name>A0AAW0LFV4_QUESU</name>
<dbReference type="AlphaFoldDB" id="A0AAW0LFV4"/>
<protein>
    <submittedName>
        <fullName evidence="3">Uncharacterized protein</fullName>
    </submittedName>
</protein>
<sequence>MLRLVTITAWLAAACGFKINQMGSDLRIVVVGFSISKLGSNYNSFVTFVTICVDPLSLEDLHGHLLTHEVHLEKNQSAAKLTLAAANFANQGNSSRSGCGGRRTCPAHQPGHGSPSTNQKTS</sequence>
<dbReference type="EMBL" id="PKMF04000101">
    <property type="protein sequence ID" value="KAK7850359.1"/>
    <property type="molecule type" value="Genomic_DNA"/>
</dbReference>
<accession>A0AAW0LFV4</accession>
<reference evidence="3 4" key="1">
    <citation type="journal article" date="2018" name="Sci. Data">
        <title>The draft genome sequence of cork oak.</title>
        <authorList>
            <person name="Ramos A.M."/>
            <person name="Usie A."/>
            <person name="Barbosa P."/>
            <person name="Barros P.M."/>
            <person name="Capote T."/>
            <person name="Chaves I."/>
            <person name="Simoes F."/>
            <person name="Abreu I."/>
            <person name="Carrasquinho I."/>
            <person name="Faro C."/>
            <person name="Guimaraes J.B."/>
            <person name="Mendonca D."/>
            <person name="Nobrega F."/>
            <person name="Rodrigues L."/>
            <person name="Saibo N.J.M."/>
            <person name="Varela M.C."/>
            <person name="Egas C."/>
            <person name="Matos J."/>
            <person name="Miguel C.M."/>
            <person name="Oliveira M.M."/>
            <person name="Ricardo C.P."/>
            <person name="Goncalves S."/>
        </authorList>
    </citation>
    <scope>NUCLEOTIDE SEQUENCE [LARGE SCALE GENOMIC DNA]</scope>
    <source>
        <strain evidence="4">cv. HL8</strain>
    </source>
</reference>
<evidence type="ECO:0000256" key="1">
    <source>
        <dbReference type="SAM" id="MobiDB-lite"/>
    </source>
</evidence>
<feature type="signal peptide" evidence="2">
    <location>
        <begin position="1"/>
        <end position="16"/>
    </location>
</feature>
<dbReference type="PROSITE" id="PS51257">
    <property type="entry name" value="PROKAR_LIPOPROTEIN"/>
    <property type="match status" value="1"/>
</dbReference>
<keyword evidence="2" id="KW-0732">Signal</keyword>
<organism evidence="3 4">
    <name type="scientific">Quercus suber</name>
    <name type="common">Cork oak</name>
    <dbReference type="NCBI Taxonomy" id="58331"/>
    <lineage>
        <taxon>Eukaryota</taxon>
        <taxon>Viridiplantae</taxon>
        <taxon>Streptophyta</taxon>
        <taxon>Embryophyta</taxon>
        <taxon>Tracheophyta</taxon>
        <taxon>Spermatophyta</taxon>
        <taxon>Magnoliopsida</taxon>
        <taxon>eudicotyledons</taxon>
        <taxon>Gunneridae</taxon>
        <taxon>Pentapetalae</taxon>
        <taxon>rosids</taxon>
        <taxon>fabids</taxon>
        <taxon>Fagales</taxon>
        <taxon>Fagaceae</taxon>
        <taxon>Quercus</taxon>
    </lineage>
</organism>
<feature type="chain" id="PRO_5043698954" evidence="2">
    <location>
        <begin position="17"/>
        <end position="122"/>
    </location>
</feature>
<gene>
    <name evidence="3" type="ORF">CFP56_001030</name>
</gene>
<evidence type="ECO:0000256" key="2">
    <source>
        <dbReference type="SAM" id="SignalP"/>
    </source>
</evidence>
<proteinExistence type="predicted"/>
<evidence type="ECO:0000313" key="4">
    <source>
        <dbReference type="Proteomes" id="UP000237347"/>
    </source>
</evidence>